<dbReference type="Proteomes" id="UP000186922">
    <property type="component" value="Unassembled WGS sequence"/>
</dbReference>
<dbReference type="AlphaFoldDB" id="A0A1D1W0W1"/>
<dbReference type="PROSITE" id="PS50096">
    <property type="entry name" value="IQ"/>
    <property type="match status" value="1"/>
</dbReference>
<evidence type="ECO:0000313" key="1">
    <source>
        <dbReference type="EMBL" id="GAV07051.1"/>
    </source>
</evidence>
<dbReference type="Gene3D" id="1.20.890.10">
    <property type="entry name" value="cAMP-dependent protein kinase regulatory subunit, dimerization-anchoring domain"/>
    <property type="match status" value="1"/>
</dbReference>
<protein>
    <recommendedName>
        <fullName evidence="3">RIIa domain-containing protein</fullName>
    </recommendedName>
</protein>
<dbReference type="EMBL" id="BDGG01000014">
    <property type="protein sequence ID" value="GAV07051.1"/>
    <property type="molecule type" value="Genomic_DNA"/>
</dbReference>
<organism evidence="1 2">
    <name type="scientific">Ramazzottius varieornatus</name>
    <name type="common">Water bear</name>
    <name type="synonym">Tardigrade</name>
    <dbReference type="NCBI Taxonomy" id="947166"/>
    <lineage>
        <taxon>Eukaryota</taxon>
        <taxon>Metazoa</taxon>
        <taxon>Ecdysozoa</taxon>
        <taxon>Tardigrada</taxon>
        <taxon>Eutardigrada</taxon>
        <taxon>Parachela</taxon>
        <taxon>Hypsibioidea</taxon>
        <taxon>Ramazzottiidae</taxon>
        <taxon>Ramazzottius</taxon>
    </lineage>
</organism>
<evidence type="ECO:0008006" key="3">
    <source>
        <dbReference type="Google" id="ProtNLM"/>
    </source>
</evidence>
<dbReference type="OrthoDB" id="252964at2759"/>
<evidence type="ECO:0000313" key="2">
    <source>
        <dbReference type="Proteomes" id="UP000186922"/>
    </source>
</evidence>
<sequence>MDLRDHPSGDAQADDQDQKLYKGDDGLCPCAPSPTSQAISKALFKVPDGFQALLKHMTRELLNAKPKDPYVYISEFLRVKLSDKKKGLLEQEFFNDDTLNIDIKPPMHYLNQTSLANVACPSTTAFDTIAAEAATTLQATYRGMQGRDEFNEKRRDSTRNTGNELEFRNRVLHQGEICAQITPSVLDHCGYDPNTMKKVGSKNSPNQTKPR</sequence>
<gene>
    <name evidence="1" type="primary">RvY_16939-1</name>
    <name evidence="1" type="synonym">RvY_16939.1</name>
    <name evidence="1" type="ORF">RvY_16939</name>
</gene>
<name>A0A1D1W0W1_RAMVA</name>
<keyword evidence="2" id="KW-1185">Reference proteome</keyword>
<accession>A0A1D1W0W1</accession>
<proteinExistence type="predicted"/>
<comment type="caution">
    <text evidence="1">The sequence shown here is derived from an EMBL/GenBank/DDBJ whole genome shotgun (WGS) entry which is preliminary data.</text>
</comment>
<reference evidence="1 2" key="1">
    <citation type="journal article" date="2016" name="Nat. Commun.">
        <title>Extremotolerant tardigrade genome and improved radiotolerance of human cultured cells by tardigrade-unique protein.</title>
        <authorList>
            <person name="Hashimoto T."/>
            <person name="Horikawa D.D."/>
            <person name="Saito Y."/>
            <person name="Kuwahara H."/>
            <person name="Kozuka-Hata H."/>
            <person name="Shin-I T."/>
            <person name="Minakuchi Y."/>
            <person name="Ohishi K."/>
            <person name="Motoyama A."/>
            <person name="Aizu T."/>
            <person name="Enomoto A."/>
            <person name="Kondo K."/>
            <person name="Tanaka S."/>
            <person name="Hara Y."/>
            <person name="Koshikawa S."/>
            <person name="Sagara H."/>
            <person name="Miura T."/>
            <person name="Yokobori S."/>
            <person name="Miyagawa K."/>
            <person name="Suzuki Y."/>
            <person name="Kubo T."/>
            <person name="Oyama M."/>
            <person name="Kohara Y."/>
            <person name="Fujiyama A."/>
            <person name="Arakawa K."/>
            <person name="Katayama T."/>
            <person name="Toyoda A."/>
            <person name="Kunieda T."/>
        </authorList>
    </citation>
    <scope>NUCLEOTIDE SEQUENCE [LARGE SCALE GENOMIC DNA]</scope>
    <source>
        <strain evidence="1 2">YOKOZUNA-1</strain>
    </source>
</reference>